<evidence type="ECO:0000313" key="3">
    <source>
        <dbReference type="Proteomes" id="UP001163846"/>
    </source>
</evidence>
<organism evidence="2 3">
    <name type="scientific">Lentinula raphanica</name>
    <dbReference type="NCBI Taxonomy" id="153919"/>
    <lineage>
        <taxon>Eukaryota</taxon>
        <taxon>Fungi</taxon>
        <taxon>Dikarya</taxon>
        <taxon>Basidiomycota</taxon>
        <taxon>Agaricomycotina</taxon>
        <taxon>Agaricomycetes</taxon>
        <taxon>Agaricomycetidae</taxon>
        <taxon>Agaricales</taxon>
        <taxon>Marasmiineae</taxon>
        <taxon>Omphalotaceae</taxon>
        <taxon>Lentinula</taxon>
    </lineage>
</organism>
<feature type="compositionally biased region" description="Polar residues" evidence="1">
    <location>
        <begin position="76"/>
        <end position="98"/>
    </location>
</feature>
<dbReference type="AlphaFoldDB" id="A0AA38PKQ5"/>
<feature type="compositionally biased region" description="Polar residues" evidence="1">
    <location>
        <begin position="105"/>
        <end position="125"/>
    </location>
</feature>
<reference evidence="2" key="1">
    <citation type="submission" date="2022-08" db="EMBL/GenBank/DDBJ databases">
        <authorList>
            <consortium name="DOE Joint Genome Institute"/>
            <person name="Min B."/>
            <person name="Riley R."/>
            <person name="Sierra-Patev S."/>
            <person name="Naranjo-Ortiz M."/>
            <person name="Looney B."/>
            <person name="Konkel Z."/>
            <person name="Slot J.C."/>
            <person name="Sakamoto Y."/>
            <person name="Steenwyk J.L."/>
            <person name="Rokas A."/>
            <person name="Carro J."/>
            <person name="Camarero S."/>
            <person name="Ferreira P."/>
            <person name="Molpeceres G."/>
            <person name="Ruiz-Duenas F.J."/>
            <person name="Serrano A."/>
            <person name="Henrissat B."/>
            <person name="Drula E."/>
            <person name="Hughes K.W."/>
            <person name="Mata J.L."/>
            <person name="Ishikawa N.K."/>
            <person name="Vargas-Isla R."/>
            <person name="Ushijima S."/>
            <person name="Smith C.A."/>
            <person name="Ahrendt S."/>
            <person name="Andreopoulos W."/>
            <person name="He G."/>
            <person name="Labutti K."/>
            <person name="Lipzen A."/>
            <person name="Ng V."/>
            <person name="Sandor L."/>
            <person name="Barry K."/>
            <person name="Martinez A.T."/>
            <person name="Xiao Y."/>
            <person name="Gibbons J.G."/>
            <person name="Terashima K."/>
            <person name="Hibbett D.S."/>
            <person name="Grigoriev I.V."/>
        </authorList>
    </citation>
    <scope>NUCLEOTIDE SEQUENCE</scope>
    <source>
        <strain evidence="2">TFB9207</strain>
    </source>
</reference>
<accession>A0AA38PKQ5</accession>
<feature type="region of interest" description="Disordered" evidence="1">
    <location>
        <begin position="71"/>
        <end position="126"/>
    </location>
</feature>
<gene>
    <name evidence="2" type="ORF">F5878DRAFT_720665</name>
</gene>
<protein>
    <submittedName>
        <fullName evidence="2">Uncharacterized protein</fullName>
    </submittedName>
</protein>
<feature type="compositionally biased region" description="Low complexity" evidence="1">
    <location>
        <begin position="368"/>
        <end position="382"/>
    </location>
</feature>
<feature type="compositionally biased region" description="Basic residues" evidence="1">
    <location>
        <begin position="386"/>
        <end position="398"/>
    </location>
</feature>
<feature type="region of interest" description="Disordered" evidence="1">
    <location>
        <begin position="361"/>
        <end position="414"/>
    </location>
</feature>
<proteinExistence type="predicted"/>
<comment type="caution">
    <text evidence="2">The sequence shown here is derived from an EMBL/GenBank/DDBJ whole genome shotgun (WGS) entry which is preliminary data.</text>
</comment>
<sequence length="433" mass="48604">MAYYDVLADVSNNLDFQDYPQAQELNVNDLYFAINTSDVFDSFFQPTELPRLSDELSTVFHEELLQPSHIVHSDDQTTSLFEPTGSNNSVIGTDQNSEPELRPSPRTSQLQCTNSSSDANGNANPNLIADKESLVTVRPTKVNQPELRGDTHVASFLEYQLGPVKWSLFVKPVFKKKQASKQEQSPSNIIDFLVKTEIIKEVLRKFLPPAYSEVDYAVHTWTHGSVVLTRVAVLALSGWSKVFFSYWTRRAESLALFSSYEDRLRIISSELQRHLNDLSNAHSPNCLGQSSLTNDDTVIQSVLQMTTRRLDAVLKEVKERTGLSTLELRGKNSILDGYLVMKDRFLAYSITRMAPSQAIPSVRTANDVQGNSSSSSNQTGSVGLPHRIHSSRQARRNARAPPGQNMFKLQHTVDPFADAGKAQDEFEFEWQSK</sequence>
<evidence type="ECO:0000256" key="1">
    <source>
        <dbReference type="SAM" id="MobiDB-lite"/>
    </source>
</evidence>
<keyword evidence="3" id="KW-1185">Reference proteome</keyword>
<dbReference type="EMBL" id="MU805952">
    <property type="protein sequence ID" value="KAJ3844511.1"/>
    <property type="molecule type" value="Genomic_DNA"/>
</dbReference>
<dbReference type="Proteomes" id="UP001163846">
    <property type="component" value="Unassembled WGS sequence"/>
</dbReference>
<evidence type="ECO:0000313" key="2">
    <source>
        <dbReference type="EMBL" id="KAJ3844511.1"/>
    </source>
</evidence>
<name>A0AA38PKQ5_9AGAR</name>